<accession>A0A0A9G1P5</accession>
<feature type="region of interest" description="Disordered" evidence="1">
    <location>
        <begin position="1"/>
        <end position="37"/>
    </location>
</feature>
<protein>
    <submittedName>
        <fullName evidence="2">Uncharacterized protein</fullName>
    </submittedName>
</protein>
<sequence length="109" mass="12507">MVEDEPTANRHCPITRSETRDSTRPQSAVDNSPQEKKKRCVMLELEESEDDGSFLHHFRKELRATAVSERSVECSLSIEDVIPEITPTVAERTLSLNIRFPLRSRRISL</sequence>
<evidence type="ECO:0000256" key="1">
    <source>
        <dbReference type="SAM" id="MobiDB-lite"/>
    </source>
</evidence>
<name>A0A0A9G1P5_ARUDO</name>
<reference evidence="2" key="1">
    <citation type="submission" date="2014-09" db="EMBL/GenBank/DDBJ databases">
        <authorList>
            <person name="Magalhaes I.L.F."/>
            <person name="Oliveira U."/>
            <person name="Santos F.R."/>
            <person name="Vidigal T.H.D.A."/>
            <person name="Brescovit A.D."/>
            <person name="Santos A.J."/>
        </authorList>
    </citation>
    <scope>NUCLEOTIDE SEQUENCE</scope>
    <source>
        <tissue evidence="2">Shoot tissue taken approximately 20 cm above the soil surface</tissue>
    </source>
</reference>
<reference evidence="2" key="2">
    <citation type="journal article" date="2015" name="Data Brief">
        <title>Shoot transcriptome of the giant reed, Arundo donax.</title>
        <authorList>
            <person name="Barrero R.A."/>
            <person name="Guerrero F.D."/>
            <person name="Moolhuijzen P."/>
            <person name="Goolsby J.A."/>
            <person name="Tidwell J."/>
            <person name="Bellgard S.E."/>
            <person name="Bellgard M.I."/>
        </authorList>
    </citation>
    <scope>NUCLEOTIDE SEQUENCE</scope>
    <source>
        <tissue evidence="2">Shoot tissue taken approximately 20 cm above the soil surface</tissue>
    </source>
</reference>
<evidence type="ECO:0000313" key="2">
    <source>
        <dbReference type="EMBL" id="JAE14533.1"/>
    </source>
</evidence>
<dbReference type="EMBL" id="GBRH01183363">
    <property type="protein sequence ID" value="JAE14533.1"/>
    <property type="molecule type" value="Transcribed_RNA"/>
</dbReference>
<dbReference type="AlphaFoldDB" id="A0A0A9G1P5"/>
<proteinExistence type="predicted"/>
<organism evidence="2">
    <name type="scientific">Arundo donax</name>
    <name type="common">Giant reed</name>
    <name type="synonym">Donax arundinaceus</name>
    <dbReference type="NCBI Taxonomy" id="35708"/>
    <lineage>
        <taxon>Eukaryota</taxon>
        <taxon>Viridiplantae</taxon>
        <taxon>Streptophyta</taxon>
        <taxon>Embryophyta</taxon>
        <taxon>Tracheophyta</taxon>
        <taxon>Spermatophyta</taxon>
        <taxon>Magnoliopsida</taxon>
        <taxon>Liliopsida</taxon>
        <taxon>Poales</taxon>
        <taxon>Poaceae</taxon>
        <taxon>PACMAD clade</taxon>
        <taxon>Arundinoideae</taxon>
        <taxon>Arundineae</taxon>
        <taxon>Arundo</taxon>
    </lineage>
</organism>